<sequence>MSYYLDPVSSYQTLQPPNCLGAMRPSGGMAVTMVPQMQPPAVCHPQNPAPARHLYAHHITLQEVPNGPEYSPNVNPALAPVLGLHLHAGHKATRVQGRMASAAAIVFPSLGAPWGIARGTGPGRV</sequence>
<gene>
    <name evidence="1" type="ORF">IRJ41_019378</name>
</gene>
<accession>A0A9W7TUB3</accession>
<dbReference type="Proteomes" id="UP001059041">
    <property type="component" value="Linkage Group LG12"/>
</dbReference>
<proteinExistence type="predicted"/>
<protein>
    <submittedName>
        <fullName evidence="1">Uncharacterized protein</fullName>
    </submittedName>
</protein>
<name>A0A9W7TUB3_TRIRA</name>
<evidence type="ECO:0000313" key="2">
    <source>
        <dbReference type="Proteomes" id="UP001059041"/>
    </source>
</evidence>
<comment type="caution">
    <text evidence="1">The sequence shown here is derived from an EMBL/GenBank/DDBJ whole genome shotgun (WGS) entry which is preliminary data.</text>
</comment>
<dbReference type="AlphaFoldDB" id="A0A9W7TUB3"/>
<keyword evidence="2" id="KW-1185">Reference proteome</keyword>
<dbReference type="EMBL" id="JAFHDT010000012">
    <property type="protein sequence ID" value="KAI7802806.1"/>
    <property type="molecule type" value="Genomic_DNA"/>
</dbReference>
<organism evidence="1 2">
    <name type="scientific">Triplophysa rosa</name>
    <name type="common">Cave loach</name>
    <dbReference type="NCBI Taxonomy" id="992332"/>
    <lineage>
        <taxon>Eukaryota</taxon>
        <taxon>Metazoa</taxon>
        <taxon>Chordata</taxon>
        <taxon>Craniata</taxon>
        <taxon>Vertebrata</taxon>
        <taxon>Euteleostomi</taxon>
        <taxon>Actinopterygii</taxon>
        <taxon>Neopterygii</taxon>
        <taxon>Teleostei</taxon>
        <taxon>Ostariophysi</taxon>
        <taxon>Cypriniformes</taxon>
        <taxon>Nemacheilidae</taxon>
        <taxon>Triplophysa</taxon>
    </lineage>
</organism>
<reference evidence="1" key="1">
    <citation type="submission" date="2021-02" db="EMBL/GenBank/DDBJ databases">
        <title>Comparative genomics reveals that relaxation of natural selection precedes convergent phenotypic evolution of cavefish.</title>
        <authorList>
            <person name="Peng Z."/>
        </authorList>
    </citation>
    <scope>NUCLEOTIDE SEQUENCE</scope>
    <source>
        <tissue evidence="1">Muscle</tissue>
    </source>
</reference>
<evidence type="ECO:0000313" key="1">
    <source>
        <dbReference type="EMBL" id="KAI7802806.1"/>
    </source>
</evidence>